<dbReference type="PANTHER" id="PTHR43394:SF1">
    <property type="entry name" value="ATP-BINDING CASSETTE SUB-FAMILY B MEMBER 10, MITOCHONDRIAL"/>
    <property type="match status" value="1"/>
</dbReference>
<evidence type="ECO:0000259" key="10">
    <source>
        <dbReference type="PROSITE" id="PS50893"/>
    </source>
</evidence>
<dbReference type="InterPro" id="IPR017871">
    <property type="entry name" value="ABC_transporter-like_CS"/>
</dbReference>
<evidence type="ECO:0000256" key="1">
    <source>
        <dbReference type="ARBA" id="ARBA00004651"/>
    </source>
</evidence>
<evidence type="ECO:0000256" key="7">
    <source>
        <dbReference type="ARBA" id="ARBA00022989"/>
    </source>
</evidence>
<feature type="transmembrane region" description="Helical" evidence="9">
    <location>
        <begin position="52"/>
        <end position="77"/>
    </location>
</feature>
<dbReference type="InterPro" id="IPR027417">
    <property type="entry name" value="P-loop_NTPase"/>
</dbReference>
<dbReference type="SUPFAM" id="SSF52540">
    <property type="entry name" value="P-loop containing nucleoside triphosphate hydrolases"/>
    <property type="match status" value="1"/>
</dbReference>
<dbReference type="InterPro" id="IPR003439">
    <property type="entry name" value="ABC_transporter-like_ATP-bd"/>
</dbReference>
<feature type="transmembrane region" description="Helical" evidence="9">
    <location>
        <begin position="125"/>
        <end position="149"/>
    </location>
</feature>
<dbReference type="CDD" id="cd18548">
    <property type="entry name" value="ABC_6TM_Tm287_like"/>
    <property type="match status" value="1"/>
</dbReference>
<keyword evidence="8 9" id="KW-0472">Membrane</keyword>
<dbReference type="Proteomes" id="UP000287857">
    <property type="component" value="Unassembled WGS sequence"/>
</dbReference>
<dbReference type="Pfam" id="PF00664">
    <property type="entry name" value="ABC_membrane"/>
    <property type="match status" value="1"/>
</dbReference>
<keyword evidence="5" id="KW-0547">Nucleotide-binding</keyword>
<keyword evidence="7 9" id="KW-1133">Transmembrane helix</keyword>
<name>A0A429ZV59_9ENTE</name>
<dbReference type="InterPro" id="IPR039421">
    <property type="entry name" value="Type_1_exporter"/>
</dbReference>
<dbReference type="PROSITE" id="PS00211">
    <property type="entry name" value="ABC_TRANSPORTER_1"/>
    <property type="match status" value="1"/>
</dbReference>
<feature type="transmembrane region" description="Helical" evidence="9">
    <location>
        <begin position="245"/>
        <end position="263"/>
    </location>
</feature>
<dbReference type="GO" id="GO:0016887">
    <property type="term" value="F:ATP hydrolysis activity"/>
    <property type="evidence" value="ECO:0007669"/>
    <property type="project" value="InterPro"/>
</dbReference>
<sequence>MFSLLKYAAAYRKQLILGPFFKLLEAVFELLLPLCMAKLIDKGINQHNSHELIKYATLMLFMSVIGLGCVLICQYYAAVASQGFGTELRKHLMQKINQLSHSELDKLGTATLVTRMTSDINQLQLALAMFIRLVIRAPFLSIGSIIMAFYIDRQSAFVFLFILPVFSFILYTVMRKTVPLYKNVQQNIDSLNDDVDENLTGVRVIRAFAKTNSRETQFKTINQQVADAYIKVADWSSTLNPLTTLIMNTAVVFLLYFGGISVNSGRLLQGDVLALINYMTQMLLALIVVSNLVIIFTRAAASNQRVKEILDIKPIIETDNTNINHAPWTNPIIVDFSHVSFKYDTNGGYALNDITFSLPKGDTLGITGPTGSGKSTLINLIPKAYLVTHGQITVNGLPVNDYATGVLRSHIGIAPQTSQLFSGTIRSNLQMGLPEADDSTCLKALHIAQCDDFISQLPDGLDTIIEADGTNFSGGQKQRLTIARAVISQPDLVILDDSLSALDYKTDLALRQAIKQHLKTSSLIIISQRMSSIEHADQILVLNQGQEDGCGTHDELMKSSATYQQLVQSQAESANEGGQ</sequence>
<dbReference type="GO" id="GO:0015421">
    <property type="term" value="F:ABC-type oligopeptide transporter activity"/>
    <property type="evidence" value="ECO:0007669"/>
    <property type="project" value="TreeGrafter"/>
</dbReference>
<dbReference type="OrthoDB" id="9770415at2"/>
<evidence type="ECO:0000256" key="5">
    <source>
        <dbReference type="ARBA" id="ARBA00022741"/>
    </source>
</evidence>
<dbReference type="SUPFAM" id="SSF90123">
    <property type="entry name" value="ABC transporter transmembrane region"/>
    <property type="match status" value="1"/>
</dbReference>
<dbReference type="Pfam" id="PF00005">
    <property type="entry name" value="ABC_tran"/>
    <property type="match status" value="1"/>
</dbReference>
<evidence type="ECO:0000256" key="9">
    <source>
        <dbReference type="SAM" id="Phobius"/>
    </source>
</evidence>
<evidence type="ECO:0000256" key="2">
    <source>
        <dbReference type="ARBA" id="ARBA00022448"/>
    </source>
</evidence>
<dbReference type="InterPro" id="IPR003593">
    <property type="entry name" value="AAA+_ATPase"/>
</dbReference>
<feature type="domain" description="ABC transporter" evidence="10">
    <location>
        <begin position="334"/>
        <end position="569"/>
    </location>
</feature>
<keyword evidence="2" id="KW-0813">Transport</keyword>
<dbReference type="FunFam" id="3.40.50.300:FF:000221">
    <property type="entry name" value="Multidrug ABC transporter ATP-binding protein"/>
    <property type="match status" value="1"/>
</dbReference>
<evidence type="ECO:0000256" key="4">
    <source>
        <dbReference type="ARBA" id="ARBA00022692"/>
    </source>
</evidence>
<dbReference type="PANTHER" id="PTHR43394">
    <property type="entry name" value="ATP-DEPENDENT PERMEASE MDL1, MITOCHONDRIAL"/>
    <property type="match status" value="1"/>
</dbReference>
<evidence type="ECO:0000313" key="13">
    <source>
        <dbReference type="Proteomes" id="UP000287857"/>
    </source>
</evidence>
<dbReference type="RefSeq" id="WP_125984514.1">
    <property type="nucleotide sequence ID" value="NZ_NGJS01000016.1"/>
</dbReference>
<feature type="transmembrane region" description="Helical" evidence="9">
    <location>
        <begin position="275"/>
        <end position="296"/>
    </location>
</feature>
<evidence type="ECO:0000259" key="11">
    <source>
        <dbReference type="PROSITE" id="PS50929"/>
    </source>
</evidence>
<keyword evidence="13" id="KW-1185">Reference proteome</keyword>
<dbReference type="Gene3D" id="1.20.1560.10">
    <property type="entry name" value="ABC transporter type 1, transmembrane domain"/>
    <property type="match status" value="1"/>
</dbReference>
<keyword evidence="3" id="KW-1003">Cell membrane</keyword>
<dbReference type="GO" id="GO:0005524">
    <property type="term" value="F:ATP binding"/>
    <property type="evidence" value="ECO:0007669"/>
    <property type="project" value="UniProtKB-KW"/>
</dbReference>
<accession>A0A429ZV59</accession>
<feature type="domain" description="ABC transmembrane type-1" evidence="11">
    <location>
        <begin position="16"/>
        <end position="298"/>
    </location>
</feature>
<dbReference type="EMBL" id="NGJS01000016">
    <property type="protein sequence ID" value="RST97595.1"/>
    <property type="molecule type" value="Genomic_DNA"/>
</dbReference>
<organism evidence="12 13">
    <name type="scientific">Vagococcus vulneris</name>
    <dbReference type="NCBI Taxonomy" id="1977869"/>
    <lineage>
        <taxon>Bacteria</taxon>
        <taxon>Bacillati</taxon>
        <taxon>Bacillota</taxon>
        <taxon>Bacilli</taxon>
        <taxon>Lactobacillales</taxon>
        <taxon>Enterococcaceae</taxon>
        <taxon>Vagococcus</taxon>
    </lineage>
</organism>
<comment type="caution">
    <text evidence="12">The sequence shown here is derived from an EMBL/GenBank/DDBJ whole genome shotgun (WGS) entry which is preliminary data.</text>
</comment>
<protein>
    <submittedName>
        <fullName evidence="12">ATP-binding protein</fullName>
    </submittedName>
</protein>
<dbReference type="InterPro" id="IPR011527">
    <property type="entry name" value="ABC1_TM_dom"/>
</dbReference>
<dbReference type="PROSITE" id="PS50929">
    <property type="entry name" value="ABC_TM1F"/>
    <property type="match status" value="1"/>
</dbReference>
<feature type="transmembrane region" description="Helical" evidence="9">
    <location>
        <begin position="20"/>
        <end position="40"/>
    </location>
</feature>
<evidence type="ECO:0000256" key="8">
    <source>
        <dbReference type="ARBA" id="ARBA00023136"/>
    </source>
</evidence>
<proteinExistence type="predicted"/>
<evidence type="ECO:0000256" key="3">
    <source>
        <dbReference type="ARBA" id="ARBA00022475"/>
    </source>
</evidence>
<evidence type="ECO:0000256" key="6">
    <source>
        <dbReference type="ARBA" id="ARBA00022840"/>
    </source>
</evidence>
<gene>
    <name evidence="12" type="ORF">CBF37_09485</name>
</gene>
<dbReference type="AlphaFoldDB" id="A0A429ZV59"/>
<reference evidence="12 13" key="1">
    <citation type="submission" date="2017-05" db="EMBL/GenBank/DDBJ databases">
        <title>Vagococcus spp. assemblies.</title>
        <authorList>
            <person name="Gulvik C.A."/>
        </authorList>
    </citation>
    <scope>NUCLEOTIDE SEQUENCE [LARGE SCALE GENOMIC DNA]</scope>
    <source>
        <strain evidence="12 13">SS1995</strain>
    </source>
</reference>
<dbReference type="PROSITE" id="PS50893">
    <property type="entry name" value="ABC_TRANSPORTER_2"/>
    <property type="match status" value="1"/>
</dbReference>
<dbReference type="SMART" id="SM00382">
    <property type="entry name" value="AAA"/>
    <property type="match status" value="1"/>
</dbReference>
<dbReference type="GO" id="GO:0005886">
    <property type="term" value="C:plasma membrane"/>
    <property type="evidence" value="ECO:0007669"/>
    <property type="project" value="UniProtKB-SubCell"/>
</dbReference>
<feature type="transmembrane region" description="Helical" evidence="9">
    <location>
        <begin position="156"/>
        <end position="174"/>
    </location>
</feature>
<dbReference type="InterPro" id="IPR036640">
    <property type="entry name" value="ABC1_TM_sf"/>
</dbReference>
<keyword evidence="6 12" id="KW-0067">ATP-binding</keyword>
<comment type="subcellular location">
    <subcellularLocation>
        <location evidence="1">Cell membrane</location>
        <topology evidence="1">Multi-pass membrane protein</topology>
    </subcellularLocation>
</comment>
<dbReference type="Gene3D" id="3.40.50.300">
    <property type="entry name" value="P-loop containing nucleotide triphosphate hydrolases"/>
    <property type="match status" value="1"/>
</dbReference>
<evidence type="ECO:0000313" key="12">
    <source>
        <dbReference type="EMBL" id="RST97595.1"/>
    </source>
</evidence>
<keyword evidence="4 9" id="KW-0812">Transmembrane</keyword>